<evidence type="ECO:0000259" key="3">
    <source>
        <dbReference type="SMART" id="SM00852"/>
    </source>
</evidence>
<gene>
    <name evidence="4" type="ORF">IV500_07830</name>
</gene>
<dbReference type="Gene3D" id="3.40.980.10">
    <property type="entry name" value="MoaB/Mog-like domain"/>
    <property type="match status" value="1"/>
</dbReference>
<evidence type="ECO:0000256" key="1">
    <source>
        <dbReference type="ARBA" id="ARBA00005046"/>
    </source>
</evidence>
<dbReference type="EMBL" id="JADNYM010000008">
    <property type="protein sequence ID" value="MBG0739297.1"/>
    <property type="molecule type" value="Genomic_DNA"/>
</dbReference>
<proteinExistence type="predicted"/>
<dbReference type="InterPro" id="IPR051920">
    <property type="entry name" value="MPT_Adenylyltrnsfr/MoaC-Rel"/>
</dbReference>
<feature type="domain" description="MoaB/Mog" evidence="3">
    <location>
        <begin position="13"/>
        <end position="155"/>
    </location>
</feature>
<name>A0A931CIN2_9MICC</name>
<evidence type="ECO:0000313" key="4">
    <source>
        <dbReference type="EMBL" id="MBG0739297.1"/>
    </source>
</evidence>
<dbReference type="Pfam" id="PF00994">
    <property type="entry name" value="MoCF_biosynth"/>
    <property type="match status" value="1"/>
</dbReference>
<dbReference type="GO" id="GO:0006777">
    <property type="term" value="P:Mo-molybdopterin cofactor biosynthetic process"/>
    <property type="evidence" value="ECO:0007669"/>
    <property type="project" value="UniProtKB-KW"/>
</dbReference>
<protein>
    <submittedName>
        <fullName evidence="4">MogA/MoaB family molybdenum cofactor biosynthesis protein</fullName>
    </submittedName>
</protein>
<dbReference type="InterPro" id="IPR036425">
    <property type="entry name" value="MoaB/Mog-like_dom_sf"/>
</dbReference>
<dbReference type="SMART" id="SM00852">
    <property type="entry name" value="MoCF_biosynth"/>
    <property type="match status" value="1"/>
</dbReference>
<dbReference type="InterPro" id="IPR001453">
    <property type="entry name" value="MoaB/Mog_dom"/>
</dbReference>
<sequence>MGAVNANPGRVAGIVIASTRAAAGTYPDASAPLIAQWLATRGFELLPAQIVPDGENVRIALQSLLNQHPAVIITSGGTGLSADDVTPEMTLPLLEREIPGIMEAIRAAGAVKTPTAALSRGYAGVAGRTFVLNLPGSAGGIRDGLAVLAPMLDHICDQLEGSHEH</sequence>
<dbReference type="SUPFAM" id="SSF53218">
    <property type="entry name" value="Molybdenum cofactor biosynthesis proteins"/>
    <property type="match status" value="1"/>
</dbReference>
<dbReference type="PANTHER" id="PTHR43764">
    <property type="entry name" value="MOLYBDENUM COFACTOR BIOSYNTHESIS"/>
    <property type="match status" value="1"/>
</dbReference>
<comment type="pathway">
    <text evidence="1">Cofactor biosynthesis; molybdopterin biosynthesis.</text>
</comment>
<dbReference type="CDD" id="cd00886">
    <property type="entry name" value="MogA_MoaB"/>
    <property type="match status" value="1"/>
</dbReference>
<accession>A0A931CIN2</accession>
<evidence type="ECO:0000256" key="2">
    <source>
        <dbReference type="ARBA" id="ARBA00023150"/>
    </source>
</evidence>
<reference evidence="4 5" key="1">
    <citation type="submission" date="2020-11" db="EMBL/GenBank/DDBJ databases">
        <title>Arthrobacter antarcticus sp. nov., isolated from Antarctic Soil.</title>
        <authorList>
            <person name="Li J."/>
        </authorList>
    </citation>
    <scope>NUCLEOTIDE SEQUENCE [LARGE SCALE GENOMIC DNA]</scope>
    <source>
        <strain evidence="4 5">Z1-20</strain>
    </source>
</reference>
<comment type="caution">
    <text evidence="4">The sequence shown here is derived from an EMBL/GenBank/DDBJ whole genome shotgun (WGS) entry which is preliminary data.</text>
</comment>
<keyword evidence="2" id="KW-0501">Molybdenum cofactor biosynthesis</keyword>
<organism evidence="4 5">
    <name type="scientific">Arthrobacter terrae</name>
    <dbReference type="NCBI Taxonomy" id="2935737"/>
    <lineage>
        <taxon>Bacteria</taxon>
        <taxon>Bacillati</taxon>
        <taxon>Actinomycetota</taxon>
        <taxon>Actinomycetes</taxon>
        <taxon>Micrococcales</taxon>
        <taxon>Micrococcaceae</taxon>
        <taxon>Arthrobacter</taxon>
    </lineage>
</organism>
<dbReference type="NCBIfam" id="TIGR00177">
    <property type="entry name" value="molyb_syn"/>
    <property type="match status" value="1"/>
</dbReference>
<keyword evidence="5" id="KW-1185">Reference proteome</keyword>
<evidence type="ECO:0000313" key="5">
    <source>
        <dbReference type="Proteomes" id="UP000655366"/>
    </source>
</evidence>
<dbReference type="Proteomes" id="UP000655366">
    <property type="component" value="Unassembled WGS sequence"/>
</dbReference>
<dbReference type="RefSeq" id="WP_196396335.1">
    <property type="nucleotide sequence ID" value="NZ_JADNYM010000008.1"/>
</dbReference>
<dbReference type="PANTHER" id="PTHR43764:SF1">
    <property type="entry name" value="MOLYBDOPTERIN MOLYBDOTRANSFERASE"/>
    <property type="match status" value="1"/>
</dbReference>
<dbReference type="AlphaFoldDB" id="A0A931CIN2"/>